<keyword evidence="1" id="KW-0472">Membrane</keyword>
<dbReference type="Proteomes" id="UP000726105">
    <property type="component" value="Unassembled WGS sequence"/>
</dbReference>
<dbReference type="EMBL" id="JADKGK010000024">
    <property type="protein sequence ID" value="MBL0005199.1"/>
    <property type="molecule type" value="Genomic_DNA"/>
</dbReference>
<feature type="transmembrane region" description="Helical" evidence="1">
    <location>
        <begin position="73"/>
        <end position="92"/>
    </location>
</feature>
<dbReference type="Proteomes" id="UP000886632">
    <property type="component" value="Unassembled WGS sequence"/>
</dbReference>
<evidence type="ECO:0000313" key="2">
    <source>
        <dbReference type="EMBL" id="MBK6300954.1"/>
    </source>
</evidence>
<dbReference type="EMBL" id="JADIXZ010000004">
    <property type="protein sequence ID" value="MBK6300954.1"/>
    <property type="molecule type" value="Genomic_DNA"/>
</dbReference>
<dbReference type="Proteomes" id="UP000718281">
    <property type="component" value="Unassembled WGS sequence"/>
</dbReference>
<dbReference type="InterPro" id="IPR021385">
    <property type="entry name" value="DUF3017"/>
</dbReference>
<accession>A0A934X6C7</accession>
<organism evidence="2 5">
    <name type="scientific">Candidatus Phosphoribacter hodrii</name>
    <dbReference type="NCBI Taxonomy" id="2953743"/>
    <lineage>
        <taxon>Bacteria</taxon>
        <taxon>Bacillati</taxon>
        <taxon>Actinomycetota</taxon>
        <taxon>Actinomycetes</taxon>
        <taxon>Micrococcales</taxon>
        <taxon>Dermatophilaceae</taxon>
        <taxon>Candidatus Phosphoribacter</taxon>
    </lineage>
</organism>
<keyword evidence="1" id="KW-0812">Transmembrane</keyword>
<evidence type="ECO:0000313" key="4">
    <source>
        <dbReference type="EMBL" id="MBL0005199.1"/>
    </source>
</evidence>
<sequence>MTTETRSALRAVRRLGLWWVVGVIAGAGLLVVGLGQVRPGGYLLATACAVGGLLRAIRPLGRAGGLAVRRRSVDVVCWLGLGATVAVAFALVRL</sequence>
<gene>
    <name evidence="2" type="ORF">IPF40_07845</name>
    <name evidence="3" type="ORF">IPI13_00495</name>
    <name evidence="4" type="ORF">IPP00_14895</name>
</gene>
<keyword evidence="1" id="KW-1133">Transmembrane helix</keyword>
<name>A0A934X6C7_9MICO</name>
<evidence type="ECO:0000313" key="5">
    <source>
        <dbReference type="Proteomes" id="UP000718281"/>
    </source>
</evidence>
<evidence type="ECO:0000313" key="6">
    <source>
        <dbReference type="Proteomes" id="UP000726105"/>
    </source>
</evidence>
<proteinExistence type="predicted"/>
<comment type="caution">
    <text evidence="2">The sequence shown here is derived from an EMBL/GenBank/DDBJ whole genome shotgun (WGS) entry which is preliminary data.</text>
</comment>
<reference evidence="5 6" key="1">
    <citation type="submission" date="2020-10" db="EMBL/GenBank/DDBJ databases">
        <title>Connecting structure to function with the recovery of over 1000 high-quality activated sludge metagenome-assembled genomes encoding full-length rRNA genes using long-read sequencing.</title>
        <authorList>
            <person name="Singleton C.M."/>
            <person name="Petriglieri F."/>
            <person name="Kristensen J.M."/>
            <person name="Kirkegaard R.H."/>
            <person name="Michaelsen T.Y."/>
            <person name="Andersen M.H."/>
            <person name="Karst S.M."/>
            <person name="Dueholm M.S."/>
            <person name="Nielsen P.H."/>
            <person name="Albertsen M."/>
        </authorList>
    </citation>
    <scope>NUCLEOTIDE SEQUENCE [LARGE SCALE GENOMIC DNA]</scope>
    <source>
        <strain evidence="2">AalE_18-Q3-R2-46_BAT3C.188</strain>
        <strain evidence="3">Ega_18-Q3-R5-49_MAXAC.001</strain>
        <strain evidence="4">Ribe_18-Q3-R11-54_MAXAC.001</strain>
    </source>
</reference>
<protein>
    <submittedName>
        <fullName evidence="2">DUF3017 domain-containing protein</fullName>
    </submittedName>
</protein>
<dbReference type="EMBL" id="JADJIB010000001">
    <property type="protein sequence ID" value="MBK7271698.1"/>
    <property type="molecule type" value="Genomic_DNA"/>
</dbReference>
<evidence type="ECO:0000313" key="3">
    <source>
        <dbReference type="EMBL" id="MBK7271698.1"/>
    </source>
</evidence>
<dbReference type="Pfam" id="PF11222">
    <property type="entry name" value="DUF3017"/>
    <property type="match status" value="1"/>
</dbReference>
<dbReference type="AlphaFoldDB" id="A0A934X6C7"/>
<feature type="transmembrane region" description="Helical" evidence="1">
    <location>
        <begin position="15"/>
        <end position="35"/>
    </location>
</feature>
<evidence type="ECO:0000256" key="1">
    <source>
        <dbReference type="SAM" id="Phobius"/>
    </source>
</evidence>